<feature type="signal peptide" evidence="2">
    <location>
        <begin position="1"/>
        <end position="32"/>
    </location>
</feature>
<feature type="transmembrane region" description="Helical" evidence="1">
    <location>
        <begin position="476"/>
        <end position="495"/>
    </location>
</feature>
<feature type="domain" description="Gram-positive pilin subunit D1 N-terminal" evidence="3">
    <location>
        <begin position="46"/>
        <end position="187"/>
    </location>
</feature>
<dbReference type="InterPro" id="IPR032364">
    <property type="entry name" value="GramPos_pilinD1_N"/>
</dbReference>
<feature type="domain" description="SpaA-like prealbumin fold" evidence="4">
    <location>
        <begin position="365"/>
        <end position="438"/>
    </location>
</feature>
<evidence type="ECO:0000256" key="1">
    <source>
        <dbReference type="SAM" id="Phobius"/>
    </source>
</evidence>
<sequence length="507" mass="51283">MSTSIIRRVTAAIGGLVLAAGAAMVAAAPAQAVTLPGNIDPAQPRSLTVHKFALGPANGQVAGTGQQLPSTAGLGTPLPGAVFTATLVAGVDLTTPEGWTIANSLTPQSASNRLTGTPYTSTPSAADGTATFPTGMPLGLYYVQETVLPADATNPSAPFLVSLPLPTGPSGAPANQWIYDVHVYPKNAVTETTKTRIPAPANSAEARNPDLIRWSISASIPTLAAGDTISTFTLTDIVPGALVFPATPPVGVSPSTVTVTNAGGVAQSFAEGDDYTITTTDATGTTDATSVLSFTTTGLTRLTALQGGLVSFDVLTRAVSIPPTGVITNTATANINGATETVTGSTPIGQLTVFAFESSGGGPRTPLAGAVYQVYLTQNDANNQQNPISINGTTSWTTGADGFVAIPIMTPGNYYVREITPPAGYNLPQSNPVQTVVVAGPTSTTAPVQNYVEFNHTQVSAANFLLPLTGGDAGRWFALAGSALLAIAVGAAVVVTRRRALSAPASA</sequence>
<dbReference type="RefSeq" id="WP_013115298.1">
    <property type="nucleotide sequence ID" value="NC_014151.1"/>
</dbReference>
<dbReference type="eggNOG" id="COG4932">
    <property type="taxonomic scope" value="Bacteria"/>
</dbReference>
<dbReference type="EMBL" id="CP001964">
    <property type="protein sequence ID" value="ADG72964.1"/>
    <property type="molecule type" value="Genomic_DNA"/>
</dbReference>
<dbReference type="AlphaFoldDB" id="D5UFK5"/>
<dbReference type="GO" id="GO:0005975">
    <property type="term" value="P:carbohydrate metabolic process"/>
    <property type="evidence" value="ECO:0007669"/>
    <property type="project" value="UniProtKB-ARBA"/>
</dbReference>
<keyword evidence="1" id="KW-0472">Membrane</keyword>
<dbReference type="Proteomes" id="UP000000849">
    <property type="component" value="Chromosome"/>
</dbReference>
<dbReference type="KEGG" id="cfl:Cfla_0044"/>
<keyword evidence="2" id="KW-0732">Signal</keyword>
<proteinExistence type="predicted"/>
<organism evidence="5 6">
    <name type="scientific">Cellulomonas flavigena (strain ATCC 482 / DSM 20109 / BCRC 11376 / JCM 18109 / NBRC 3775 / NCIMB 8073 / NRS 134)</name>
    <dbReference type="NCBI Taxonomy" id="446466"/>
    <lineage>
        <taxon>Bacteria</taxon>
        <taxon>Bacillati</taxon>
        <taxon>Actinomycetota</taxon>
        <taxon>Actinomycetes</taxon>
        <taxon>Micrococcales</taxon>
        <taxon>Cellulomonadaceae</taxon>
        <taxon>Cellulomonas</taxon>
    </lineage>
</organism>
<dbReference type="OrthoDB" id="3199332at2"/>
<dbReference type="InterPro" id="IPR013783">
    <property type="entry name" value="Ig-like_fold"/>
</dbReference>
<accession>D5UFK5</accession>
<protein>
    <submittedName>
        <fullName evidence="5">LPXTG-motif cell wall anchor domain protein</fullName>
    </submittedName>
</protein>
<gene>
    <name evidence="5" type="ordered locus">Cfla_0044</name>
</gene>
<dbReference type="InterPro" id="IPR041033">
    <property type="entry name" value="SpaA_PFL_dom_1"/>
</dbReference>
<reference evidence="5 6" key="1">
    <citation type="journal article" date="2010" name="Stand. Genomic Sci.">
        <title>Complete genome sequence of Cellulomonas flavigena type strain (134).</title>
        <authorList>
            <person name="Abt B."/>
            <person name="Foster B."/>
            <person name="Lapidus A."/>
            <person name="Clum A."/>
            <person name="Sun H."/>
            <person name="Pukall R."/>
            <person name="Lucas S."/>
            <person name="Glavina Del Rio T."/>
            <person name="Nolan M."/>
            <person name="Tice H."/>
            <person name="Cheng J.F."/>
            <person name="Pitluck S."/>
            <person name="Liolios K."/>
            <person name="Ivanova N."/>
            <person name="Mavromatis K."/>
            <person name="Ovchinnikova G."/>
            <person name="Pati A."/>
            <person name="Goodwin L."/>
            <person name="Chen A."/>
            <person name="Palaniappan K."/>
            <person name="Land M."/>
            <person name="Hauser L."/>
            <person name="Chang Y.J."/>
            <person name="Jeffries C.D."/>
            <person name="Rohde M."/>
            <person name="Goker M."/>
            <person name="Woyke T."/>
            <person name="Bristow J."/>
            <person name="Eisen J.A."/>
            <person name="Markowitz V."/>
            <person name="Hugenholtz P."/>
            <person name="Kyrpides N.C."/>
            <person name="Klenk H.P."/>
        </authorList>
    </citation>
    <scope>NUCLEOTIDE SEQUENCE [LARGE SCALE GENOMIC DNA]</scope>
    <source>
        <strain evidence="6">ATCC 482 / DSM 20109 / BCRC 11376 / JCM 18109 / NBRC 3775 / NCIMB 8073 / NRS 134</strain>
    </source>
</reference>
<keyword evidence="6" id="KW-1185">Reference proteome</keyword>
<keyword evidence="1" id="KW-1133">Transmembrane helix</keyword>
<name>D5UFK5_CELFN</name>
<dbReference type="NCBIfam" id="NF033902">
    <property type="entry name" value="iso_D2_wall_anc"/>
    <property type="match status" value="1"/>
</dbReference>
<evidence type="ECO:0000259" key="4">
    <source>
        <dbReference type="Pfam" id="PF17802"/>
    </source>
</evidence>
<evidence type="ECO:0000259" key="3">
    <source>
        <dbReference type="Pfam" id="PF16555"/>
    </source>
</evidence>
<dbReference type="Gene3D" id="2.60.40.740">
    <property type="match status" value="1"/>
</dbReference>
<dbReference type="InterPro" id="IPR048052">
    <property type="entry name" value="FM1-like"/>
</dbReference>
<dbReference type="NCBIfam" id="TIGR01167">
    <property type="entry name" value="LPXTG_anchor"/>
    <property type="match status" value="1"/>
</dbReference>
<dbReference type="HOGENOM" id="CLU_029024_2_0_11"/>
<dbReference type="STRING" id="446466.Cfla_0044"/>
<keyword evidence="1" id="KW-0812">Transmembrane</keyword>
<evidence type="ECO:0000313" key="6">
    <source>
        <dbReference type="Proteomes" id="UP000000849"/>
    </source>
</evidence>
<evidence type="ECO:0000313" key="5">
    <source>
        <dbReference type="EMBL" id="ADG72964.1"/>
    </source>
</evidence>
<dbReference type="Gene3D" id="2.60.40.10">
    <property type="entry name" value="Immunoglobulins"/>
    <property type="match status" value="2"/>
</dbReference>
<evidence type="ECO:0000256" key="2">
    <source>
        <dbReference type="SAM" id="SignalP"/>
    </source>
</evidence>
<dbReference type="Pfam" id="PF16555">
    <property type="entry name" value="GramPos_pilinD1"/>
    <property type="match status" value="1"/>
</dbReference>
<dbReference type="Pfam" id="PF17802">
    <property type="entry name" value="SpaA"/>
    <property type="match status" value="1"/>
</dbReference>
<feature type="chain" id="PRO_5003077420" evidence="2">
    <location>
        <begin position="33"/>
        <end position="507"/>
    </location>
</feature>